<gene>
    <name evidence="4" type="primary">whiA</name>
    <name evidence="8" type="ORF">OMES3154_01032</name>
</gene>
<feature type="domain" description="WhiA LAGLIDADG-like" evidence="7">
    <location>
        <begin position="112"/>
        <end position="200"/>
    </location>
</feature>
<dbReference type="SUPFAM" id="SSF55608">
    <property type="entry name" value="Homing endonucleases"/>
    <property type="match status" value="1"/>
</dbReference>
<dbReference type="GO" id="GO:0003677">
    <property type="term" value="F:DNA binding"/>
    <property type="evidence" value="ECO:0007669"/>
    <property type="project" value="UniProtKB-UniRule"/>
</dbReference>
<keyword evidence="5" id="KW-0175">Coiled coil</keyword>
<evidence type="ECO:0000313" key="9">
    <source>
        <dbReference type="Proteomes" id="UP000419017"/>
    </source>
</evidence>
<feature type="coiled-coil region" evidence="5">
    <location>
        <begin position="245"/>
        <end position="290"/>
    </location>
</feature>
<dbReference type="Pfam" id="PF02650">
    <property type="entry name" value="HTH_WhiA"/>
    <property type="match status" value="1"/>
</dbReference>
<dbReference type="HAMAP" id="MF_01420">
    <property type="entry name" value="HTH_type_WhiA"/>
    <property type="match status" value="1"/>
</dbReference>
<evidence type="ECO:0000259" key="6">
    <source>
        <dbReference type="Pfam" id="PF02650"/>
    </source>
</evidence>
<dbReference type="EMBL" id="CABWIB010000001">
    <property type="protein sequence ID" value="VWL85744.1"/>
    <property type="molecule type" value="Genomic_DNA"/>
</dbReference>
<dbReference type="AlphaFoldDB" id="A0A6I8M796"/>
<dbReference type="Proteomes" id="UP000419017">
    <property type="component" value="Unassembled WGS sequence"/>
</dbReference>
<comment type="similarity">
    <text evidence="4">Belongs to the WhiA family.</text>
</comment>
<evidence type="ECO:0000259" key="7">
    <source>
        <dbReference type="Pfam" id="PF14527"/>
    </source>
</evidence>
<feature type="domain" description="Sporulation regulator WhiA C-terminal" evidence="6">
    <location>
        <begin position="203"/>
        <end position="284"/>
    </location>
</feature>
<evidence type="ECO:0000313" key="8">
    <source>
        <dbReference type="EMBL" id="VWL85744.1"/>
    </source>
</evidence>
<keyword evidence="2 4" id="KW-0238">DNA-binding</keyword>
<keyword evidence="1 4" id="KW-0132">Cell division</keyword>
<keyword evidence="3 4" id="KW-0131">Cell cycle</keyword>
<evidence type="ECO:0000256" key="3">
    <source>
        <dbReference type="ARBA" id="ARBA00023306"/>
    </source>
</evidence>
<dbReference type="InterPro" id="IPR027434">
    <property type="entry name" value="Homing_endonucl"/>
</dbReference>
<protein>
    <recommendedName>
        <fullName evidence="4">Probable cell division protein WhiA</fullName>
    </recommendedName>
</protein>
<evidence type="ECO:0000256" key="4">
    <source>
        <dbReference type="HAMAP-Rule" id="MF_01420"/>
    </source>
</evidence>
<accession>A0A6I8M796</accession>
<evidence type="ECO:0000256" key="1">
    <source>
        <dbReference type="ARBA" id="ARBA00022618"/>
    </source>
</evidence>
<dbReference type="InterPro" id="IPR023054">
    <property type="entry name" value="Sporulation_regulator_WhiA_C"/>
</dbReference>
<dbReference type="InterPro" id="IPR003802">
    <property type="entry name" value="Sporulation_regulator_WhiA"/>
</dbReference>
<name>A0A6I8M796_9FUSO</name>
<comment type="function">
    <text evidence="4">Involved in cell division and chromosome segregation.</text>
</comment>
<dbReference type="GO" id="GO:0043937">
    <property type="term" value="P:regulation of sporulation"/>
    <property type="evidence" value="ECO:0007669"/>
    <property type="project" value="InterPro"/>
</dbReference>
<dbReference type="Pfam" id="PF14527">
    <property type="entry name" value="LAGLIDADG_WhiA"/>
    <property type="match status" value="1"/>
</dbReference>
<dbReference type="GO" id="GO:0051301">
    <property type="term" value="P:cell division"/>
    <property type="evidence" value="ECO:0007669"/>
    <property type="project" value="UniProtKB-UniRule"/>
</dbReference>
<proteinExistence type="inferred from homology"/>
<dbReference type="PANTHER" id="PTHR37307:SF1">
    <property type="entry name" value="CELL DIVISION PROTEIN WHIA-RELATED"/>
    <property type="match status" value="1"/>
</dbReference>
<dbReference type="Gene3D" id="1.10.10.10">
    <property type="entry name" value="Winged helix-like DNA-binding domain superfamily/Winged helix DNA-binding domain"/>
    <property type="match status" value="1"/>
</dbReference>
<dbReference type="InterPro" id="IPR039518">
    <property type="entry name" value="WhiA_LAGLIDADG_dom"/>
</dbReference>
<evidence type="ECO:0000256" key="5">
    <source>
        <dbReference type="SAM" id="Coils"/>
    </source>
</evidence>
<reference evidence="8 9" key="1">
    <citation type="submission" date="2019-10" db="EMBL/GenBank/DDBJ databases">
        <authorList>
            <person name="Blom J."/>
        </authorList>
    </citation>
    <scope>NUCLEOTIDE SEQUENCE [LARGE SCALE GENOMIC DNA]</scope>
    <source>
        <strain evidence="8 9">ES3154-GLU</strain>
    </source>
</reference>
<evidence type="ECO:0000256" key="2">
    <source>
        <dbReference type="ARBA" id="ARBA00023125"/>
    </source>
</evidence>
<dbReference type="PANTHER" id="PTHR37307">
    <property type="entry name" value="CELL DIVISION PROTEIN WHIA-RELATED"/>
    <property type="match status" value="1"/>
</dbReference>
<dbReference type="RefSeq" id="WP_156683718.1">
    <property type="nucleotide sequence ID" value="NZ_CABWIB010000001.1"/>
</dbReference>
<dbReference type="NCBIfam" id="TIGR00647">
    <property type="entry name" value="DNA_bind_WhiA"/>
    <property type="match status" value="1"/>
</dbReference>
<keyword evidence="9" id="KW-1185">Reference proteome</keyword>
<organism evidence="8 9">
    <name type="scientific">Oceanivirga miroungae</name>
    <dbReference type="NCBI Taxonomy" id="1130046"/>
    <lineage>
        <taxon>Bacteria</taxon>
        <taxon>Fusobacteriati</taxon>
        <taxon>Fusobacteriota</taxon>
        <taxon>Fusobacteriia</taxon>
        <taxon>Fusobacteriales</taxon>
        <taxon>Leptotrichiaceae</taxon>
        <taxon>Oceanivirga</taxon>
    </lineage>
</organism>
<sequence>MNKESKKSFSTEVKKEILNLKPENKKQALSELYGMLFSKNSLKAQNIYFKSELVYIASRVEENLEMVDELKYSISYIKSNKIANQKIYLIKIENQREKLEKLFQDLDDIWILKGYFISSGYIRDPKKAYSLDIFIENENSSLVLYDILEKMGVNVFVTNKKSKEIVYVRNRENILDILIKLDAVNAFFKYEDITIKKEMNLKISRSINYEIANETKKIKTANKQVEMIKKIDKKIGLNSLSDILYETANARIENEELSLQELADKLNISKSGLRNRFRKLEEIYEKIMNK</sequence>
<dbReference type="Gene3D" id="3.10.28.10">
    <property type="entry name" value="Homing endonucleases"/>
    <property type="match status" value="1"/>
</dbReference>
<dbReference type="InterPro" id="IPR036388">
    <property type="entry name" value="WH-like_DNA-bd_sf"/>
</dbReference>